<dbReference type="CDD" id="cd00293">
    <property type="entry name" value="USP-like"/>
    <property type="match status" value="1"/>
</dbReference>
<proteinExistence type="inferred from homology"/>
<dbReference type="AlphaFoldDB" id="A0A8J7SBL6"/>
<evidence type="ECO:0000313" key="3">
    <source>
        <dbReference type="EMBL" id="MBK0397726.1"/>
    </source>
</evidence>
<comment type="caution">
    <text evidence="3">The sequence shown here is derived from an EMBL/GenBank/DDBJ whole genome shotgun (WGS) entry which is preliminary data.</text>
</comment>
<feature type="domain" description="UspA" evidence="2">
    <location>
        <begin position="1"/>
        <end position="135"/>
    </location>
</feature>
<dbReference type="InterPro" id="IPR014729">
    <property type="entry name" value="Rossmann-like_a/b/a_fold"/>
</dbReference>
<dbReference type="EMBL" id="JAEHHL010000001">
    <property type="protein sequence ID" value="MBK0397726.1"/>
    <property type="molecule type" value="Genomic_DNA"/>
</dbReference>
<keyword evidence="4" id="KW-1185">Reference proteome</keyword>
<organism evidence="3 4">
    <name type="scientific">Thermohalobaculum xanthum</name>
    <dbReference type="NCBI Taxonomy" id="2753746"/>
    <lineage>
        <taxon>Bacteria</taxon>
        <taxon>Pseudomonadati</taxon>
        <taxon>Pseudomonadota</taxon>
        <taxon>Alphaproteobacteria</taxon>
        <taxon>Rhodobacterales</taxon>
        <taxon>Paracoccaceae</taxon>
        <taxon>Thermohalobaculum</taxon>
    </lineage>
</organism>
<dbReference type="PANTHER" id="PTHR46268:SF6">
    <property type="entry name" value="UNIVERSAL STRESS PROTEIN UP12"/>
    <property type="match status" value="1"/>
</dbReference>
<dbReference type="Proteomes" id="UP000655420">
    <property type="component" value="Unassembled WGS sequence"/>
</dbReference>
<accession>A0A8J7SBL6</accession>
<dbReference type="PRINTS" id="PR01438">
    <property type="entry name" value="UNVRSLSTRESS"/>
</dbReference>
<reference evidence="3" key="1">
    <citation type="submission" date="2020-12" db="EMBL/GenBank/DDBJ databases">
        <title>Bacterial taxonomy.</title>
        <authorList>
            <person name="Pan X."/>
        </authorList>
    </citation>
    <scope>NUCLEOTIDE SEQUENCE</scope>
    <source>
        <strain evidence="3">M0105</strain>
    </source>
</reference>
<gene>
    <name evidence="3" type="ORF">H0I76_00850</name>
</gene>
<evidence type="ECO:0000259" key="2">
    <source>
        <dbReference type="Pfam" id="PF00582"/>
    </source>
</evidence>
<dbReference type="Pfam" id="PF00582">
    <property type="entry name" value="Usp"/>
    <property type="match status" value="1"/>
</dbReference>
<name>A0A8J7SBL6_9RHOB</name>
<evidence type="ECO:0000256" key="1">
    <source>
        <dbReference type="ARBA" id="ARBA00008791"/>
    </source>
</evidence>
<dbReference type="Gene3D" id="3.40.50.620">
    <property type="entry name" value="HUPs"/>
    <property type="match status" value="1"/>
</dbReference>
<dbReference type="InterPro" id="IPR006015">
    <property type="entry name" value="Universal_stress_UspA"/>
</dbReference>
<evidence type="ECO:0000313" key="4">
    <source>
        <dbReference type="Proteomes" id="UP000655420"/>
    </source>
</evidence>
<dbReference type="PANTHER" id="PTHR46268">
    <property type="entry name" value="STRESS RESPONSE PROTEIN NHAX"/>
    <property type="match status" value="1"/>
</dbReference>
<sequence>MYKNVLVPVALDHAEKGNTALAVARQLLDQGGQITLLHVMEEIPGFAASHLPEGTLRRNEDAAVNALRELAGGAGDVTPKVVWGHSGRTILDYAEDNKTDCIVIASHKPGLEDYFLGSTAARVVRHAQCCVHVMR</sequence>
<protein>
    <submittedName>
        <fullName evidence="3">Universal stress protein</fullName>
    </submittedName>
</protein>
<dbReference type="RefSeq" id="WP_200605778.1">
    <property type="nucleotide sequence ID" value="NZ_JAEHHL010000001.1"/>
</dbReference>
<comment type="similarity">
    <text evidence="1">Belongs to the universal stress protein A family.</text>
</comment>
<dbReference type="InterPro" id="IPR006016">
    <property type="entry name" value="UspA"/>
</dbReference>
<dbReference type="SUPFAM" id="SSF52402">
    <property type="entry name" value="Adenine nucleotide alpha hydrolases-like"/>
    <property type="match status" value="1"/>
</dbReference>